<evidence type="ECO:0000256" key="1">
    <source>
        <dbReference type="SAM" id="MobiDB-lite"/>
    </source>
</evidence>
<protein>
    <submittedName>
        <fullName evidence="2">Uncharacterized protein</fullName>
    </submittedName>
</protein>
<dbReference type="EMBL" id="JAANBB010000005">
    <property type="protein sequence ID" value="KAF7557369.1"/>
    <property type="molecule type" value="Genomic_DNA"/>
</dbReference>
<evidence type="ECO:0000313" key="2">
    <source>
        <dbReference type="EMBL" id="KAF7557369.1"/>
    </source>
</evidence>
<keyword evidence="3" id="KW-1185">Reference proteome</keyword>
<feature type="region of interest" description="Disordered" evidence="1">
    <location>
        <begin position="1"/>
        <end position="24"/>
    </location>
</feature>
<evidence type="ECO:0000313" key="3">
    <source>
        <dbReference type="Proteomes" id="UP000722485"/>
    </source>
</evidence>
<name>A0A9P5HJQ6_9HYPO</name>
<proteinExistence type="predicted"/>
<feature type="compositionally biased region" description="Polar residues" evidence="1">
    <location>
        <begin position="8"/>
        <end position="19"/>
    </location>
</feature>
<accession>A0A9P5HJQ6</accession>
<reference evidence="2" key="1">
    <citation type="submission" date="2020-03" db="EMBL/GenBank/DDBJ databases">
        <title>Draft Genome Sequence of Cylindrodendrum hubeiense.</title>
        <authorList>
            <person name="Buettner E."/>
            <person name="Kellner H."/>
        </authorList>
    </citation>
    <scope>NUCLEOTIDE SEQUENCE</scope>
    <source>
        <strain evidence="2">IHI 201604</strain>
    </source>
</reference>
<organism evidence="2 3">
    <name type="scientific">Cylindrodendrum hubeiense</name>
    <dbReference type="NCBI Taxonomy" id="595255"/>
    <lineage>
        <taxon>Eukaryota</taxon>
        <taxon>Fungi</taxon>
        <taxon>Dikarya</taxon>
        <taxon>Ascomycota</taxon>
        <taxon>Pezizomycotina</taxon>
        <taxon>Sordariomycetes</taxon>
        <taxon>Hypocreomycetidae</taxon>
        <taxon>Hypocreales</taxon>
        <taxon>Nectriaceae</taxon>
        <taxon>Cylindrodendrum</taxon>
    </lineage>
</organism>
<comment type="caution">
    <text evidence="2">The sequence shown here is derived from an EMBL/GenBank/DDBJ whole genome shotgun (WGS) entry which is preliminary data.</text>
</comment>
<dbReference type="OrthoDB" id="10469244at2759"/>
<dbReference type="Proteomes" id="UP000722485">
    <property type="component" value="Unassembled WGS sequence"/>
</dbReference>
<dbReference type="AlphaFoldDB" id="A0A9P5HJQ6"/>
<gene>
    <name evidence="2" type="ORF">G7Z17_g683</name>
</gene>
<sequence length="95" mass="10346">MFSDPWATANSHSSRSTPTLAGMSRVRGLRCKSDEKGVQVTVPASSASVQELRSILDGSPSVVDQYSIKLRADVYKVSVEGPSVELQNLFATFRR</sequence>